<dbReference type="RefSeq" id="XP_022816457.1">
    <property type="nucleotide sequence ID" value="XM_022960689.1"/>
</dbReference>
<organism evidence="3 4">
    <name type="scientific">Spodoptera litura</name>
    <name type="common">Asian cotton leafworm</name>
    <dbReference type="NCBI Taxonomy" id="69820"/>
    <lineage>
        <taxon>Eukaryota</taxon>
        <taxon>Metazoa</taxon>
        <taxon>Ecdysozoa</taxon>
        <taxon>Arthropoda</taxon>
        <taxon>Hexapoda</taxon>
        <taxon>Insecta</taxon>
        <taxon>Pterygota</taxon>
        <taxon>Neoptera</taxon>
        <taxon>Endopterygota</taxon>
        <taxon>Lepidoptera</taxon>
        <taxon>Glossata</taxon>
        <taxon>Ditrysia</taxon>
        <taxon>Noctuoidea</taxon>
        <taxon>Noctuidae</taxon>
        <taxon>Amphipyrinae</taxon>
        <taxon>Spodoptera</taxon>
    </lineage>
</organism>
<dbReference type="Pfam" id="PF13843">
    <property type="entry name" value="DDE_Tnp_1_7"/>
    <property type="match status" value="1"/>
</dbReference>
<protein>
    <submittedName>
        <fullName evidence="4">Uncharacterized protein LOC111349541</fullName>
    </submittedName>
</protein>
<dbReference type="OrthoDB" id="7449861at2759"/>
<dbReference type="GeneID" id="111349541"/>
<feature type="region of interest" description="Disordered" evidence="1">
    <location>
        <begin position="37"/>
        <end position="103"/>
    </location>
</feature>
<feature type="domain" description="PiggyBac transposable element-derived protein" evidence="2">
    <location>
        <begin position="134"/>
        <end position="235"/>
    </location>
</feature>
<dbReference type="PANTHER" id="PTHR46599">
    <property type="entry name" value="PIGGYBAC TRANSPOSABLE ELEMENT-DERIVED PROTEIN 4"/>
    <property type="match status" value="1"/>
</dbReference>
<reference evidence="4" key="1">
    <citation type="submission" date="2025-08" db="UniProtKB">
        <authorList>
            <consortium name="RefSeq"/>
        </authorList>
    </citation>
    <scope>IDENTIFICATION</scope>
    <source>
        <strain evidence="4">Ishihara</strain>
        <tissue evidence="4">Whole body</tissue>
    </source>
</reference>
<name>A0A9J7DUE5_SPOLT</name>
<evidence type="ECO:0000313" key="3">
    <source>
        <dbReference type="Proteomes" id="UP000301870"/>
    </source>
</evidence>
<evidence type="ECO:0000256" key="1">
    <source>
        <dbReference type="SAM" id="MobiDB-lite"/>
    </source>
</evidence>
<gene>
    <name evidence="4" type="primary">LOC111349541</name>
</gene>
<accession>A0A9J7DUE5</accession>
<proteinExistence type="predicted"/>
<dbReference type="PANTHER" id="PTHR46599:SF6">
    <property type="entry name" value="DUAL SPECIFICITY PHOSPHATASE 26"/>
    <property type="match status" value="1"/>
</dbReference>
<sequence>MPNYYRSLSLSKILEVLQNLPDDQSDCEATKEERHILHLDSGSEESDYNITQNSDSSSDDDHTYSDSDDSVPLSTLRSANLRRGRGRGRGRGRSRGHRGRGTRIHTEIIHHNTDVEVSSTGISWTPGNLSVLNQPGCRPRQNILTEEAGPTSFAKRCYKGGILSAWILSSLNSNVFVDPEEAKKKPNTVKFYNTTKFGVDVIDQMAKKYSVKAPSRRWPVQVFYNILDLAAINSWILYKKLSQKKISRKKYILDLARELVGQDTHSLITPSTLQPDNSIPPEPLEERSGKRKRCYVQKCKNKTHKSCVSCKKIVWLL</sequence>
<evidence type="ECO:0000259" key="2">
    <source>
        <dbReference type="Pfam" id="PF13843"/>
    </source>
</evidence>
<dbReference type="InterPro" id="IPR029526">
    <property type="entry name" value="PGBD"/>
</dbReference>
<dbReference type="AlphaFoldDB" id="A0A9J7DUE5"/>
<dbReference type="Proteomes" id="UP000301870">
    <property type="component" value="Chromosome 9"/>
</dbReference>
<keyword evidence="3" id="KW-1185">Reference proteome</keyword>
<feature type="compositionally biased region" description="Basic residues" evidence="1">
    <location>
        <begin position="80"/>
        <end position="103"/>
    </location>
</feature>
<dbReference type="KEGG" id="sliu:111349541"/>
<evidence type="ECO:0000313" key="4">
    <source>
        <dbReference type="RefSeq" id="XP_022816457.1"/>
    </source>
</evidence>